<comment type="pathway">
    <text evidence="10">Cofactor biosynthesis; pyridoxine 5'-phosphate biosynthesis; pyridoxine 5'-phosphate from D-erythrose 4-phosphate: step 4/5.</text>
</comment>
<evidence type="ECO:0000256" key="2">
    <source>
        <dbReference type="ARBA" id="ARBA00022723"/>
    </source>
</evidence>
<dbReference type="SUPFAM" id="SSF53659">
    <property type="entry name" value="Isocitrate/Isopropylmalate dehydrogenase-like"/>
    <property type="match status" value="1"/>
</dbReference>
<accession>A0ABT8T5U3</accession>
<dbReference type="EMBL" id="JAULJQ010000001">
    <property type="protein sequence ID" value="MDO2408735.1"/>
    <property type="molecule type" value="Genomic_DNA"/>
</dbReference>
<comment type="function">
    <text evidence="10">Catalyzes the NAD(P)-dependent oxidation of 4-(phosphooxy)-L-threonine (HTP) into 2-amino-3-oxo-4-(phosphooxy)butyric acid which spontaneously decarboxylates to form 3-amino-2-oxopropyl phosphate (AHAP).</text>
</comment>
<comment type="similarity">
    <text evidence="10">Belongs to the PdxA family.</text>
</comment>
<reference evidence="11 12" key="1">
    <citation type="submission" date="2023-06" db="EMBL/GenBank/DDBJ databases">
        <title>Campylobacter magnum sp. nov., isolated from cecal contents of domestic pigs (Sus scrofa domesticus).</title>
        <authorList>
            <person name="Papic B."/>
            <person name="Gruntar I."/>
        </authorList>
    </citation>
    <scope>NUCLEOTIDE SEQUENCE [LARGE SCALE GENOMIC DNA]</scope>
    <source>
        <strain evidence="12">34484-21</strain>
    </source>
</reference>
<feature type="binding site" evidence="10">
    <location>
        <position position="269"/>
    </location>
    <ligand>
        <name>substrate</name>
    </ligand>
</feature>
<evidence type="ECO:0000256" key="7">
    <source>
        <dbReference type="ARBA" id="ARBA00023027"/>
    </source>
</evidence>
<comment type="catalytic activity">
    <reaction evidence="10">
        <text>4-(phosphooxy)-L-threonine + NAD(+) = 3-amino-2-oxopropyl phosphate + CO2 + NADH</text>
        <dbReference type="Rhea" id="RHEA:32275"/>
        <dbReference type="ChEBI" id="CHEBI:16526"/>
        <dbReference type="ChEBI" id="CHEBI:57279"/>
        <dbReference type="ChEBI" id="CHEBI:57540"/>
        <dbReference type="ChEBI" id="CHEBI:57945"/>
        <dbReference type="ChEBI" id="CHEBI:58452"/>
        <dbReference type="EC" id="1.1.1.262"/>
    </reaction>
</comment>
<keyword evidence="5 10" id="KW-0521">NADP</keyword>
<keyword evidence="6 10" id="KW-0560">Oxidoreductase</keyword>
<evidence type="ECO:0000256" key="6">
    <source>
        <dbReference type="ARBA" id="ARBA00023002"/>
    </source>
</evidence>
<proteinExistence type="inferred from homology"/>
<keyword evidence="4 10" id="KW-0460">Magnesium</keyword>
<sequence length="309" mass="33832">MKKIAISLGDPNGIGIEIALKAHDEIKQFCKPLYFINKALLQRAAKLLECRIPDDFITCECGKDFELKPGKFSKKAGKFSFVSFANAFLNVKNHKADALVTLPINKQAWAKAGIKYHGHTEALSDFCKRDAIMMLGCEELFVGLFTDHQPLKSVPKSVKKKALARFLLSFAKASGFDKIGVLGLNPHAGDGGILGREDEKIVKAIKIANKVLGARVFSGPLVPDVAFNPLALKRTNRLVAMYHDQALAPLKALYFDSAINVSLALPIIRTSPDHGTAFDIAYKGFANITSYINAVKYAVIQANNKKQSK</sequence>
<keyword evidence="2 10" id="KW-0479">Metal-binding</keyword>
<dbReference type="Pfam" id="PF04166">
    <property type="entry name" value="PdxA"/>
    <property type="match status" value="1"/>
</dbReference>
<evidence type="ECO:0000256" key="5">
    <source>
        <dbReference type="ARBA" id="ARBA00022857"/>
    </source>
</evidence>
<dbReference type="NCBIfam" id="NF003040">
    <property type="entry name" value="PRK03946.1"/>
    <property type="match status" value="1"/>
</dbReference>
<gene>
    <name evidence="10 11" type="primary">pdxA</name>
    <name evidence="11" type="ORF">Q2362_01295</name>
</gene>
<dbReference type="NCBIfam" id="TIGR00557">
    <property type="entry name" value="pdxA"/>
    <property type="match status" value="1"/>
</dbReference>
<keyword evidence="9 10" id="KW-0170">Cobalt</keyword>
<evidence type="ECO:0000256" key="3">
    <source>
        <dbReference type="ARBA" id="ARBA00022833"/>
    </source>
</evidence>
<dbReference type="RefSeq" id="WP_302243475.1">
    <property type="nucleotide sequence ID" value="NZ_JAULJQ010000001.1"/>
</dbReference>
<comment type="miscellaneous">
    <text evidence="10">The active site is located at the dimer interface.</text>
</comment>
<dbReference type="HAMAP" id="MF_02086">
    <property type="entry name" value="PdxA_Epsilonprot"/>
    <property type="match status" value="1"/>
</dbReference>
<dbReference type="PANTHER" id="PTHR30004">
    <property type="entry name" value="4-HYDROXYTHREONINE-4-PHOSPHATE DEHYDROGENASE"/>
    <property type="match status" value="1"/>
</dbReference>
<feature type="binding site" evidence="10">
    <location>
        <position position="148"/>
    </location>
    <ligand>
        <name>a divalent metal cation</name>
        <dbReference type="ChEBI" id="CHEBI:60240"/>
        <note>ligand shared between dimeric partners</note>
    </ligand>
</feature>
<keyword evidence="12" id="KW-1185">Reference proteome</keyword>
<dbReference type="InterPro" id="IPR037539">
    <property type="entry name" value="PdxA_epsilonprot"/>
</dbReference>
<keyword evidence="7 10" id="KW-0520">NAD</keyword>
<keyword evidence="1 10" id="KW-0963">Cytoplasm</keyword>
<organism evidence="11 12">
    <name type="scientific">Campylobacter magnus</name>
    <dbReference type="NCBI Taxonomy" id="3026462"/>
    <lineage>
        <taxon>Bacteria</taxon>
        <taxon>Pseudomonadati</taxon>
        <taxon>Campylobacterota</taxon>
        <taxon>Epsilonproteobacteria</taxon>
        <taxon>Campylobacterales</taxon>
        <taxon>Campylobacteraceae</taxon>
        <taxon>Campylobacter</taxon>
    </lineage>
</organism>
<feature type="binding site" evidence="10">
    <location>
        <position position="120"/>
    </location>
    <ligand>
        <name>substrate</name>
    </ligand>
</feature>
<dbReference type="Proteomes" id="UP001171111">
    <property type="component" value="Unassembled WGS sequence"/>
</dbReference>
<feature type="binding site" evidence="10">
    <location>
        <position position="119"/>
    </location>
    <ligand>
        <name>substrate</name>
    </ligand>
</feature>
<keyword evidence="3 10" id="KW-0862">Zinc</keyword>
<evidence type="ECO:0000256" key="9">
    <source>
        <dbReference type="ARBA" id="ARBA00023285"/>
    </source>
</evidence>
<comment type="cofactor">
    <cofactor evidence="10">
        <name>Zn(2+)</name>
        <dbReference type="ChEBI" id="CHEBI:29105"/>
    </cofactor>
    <cofactor evidence="10">
        <name>Mg(2+)</name>
        <dbReference type="ChEBI" id="CHEBI:18420"/>
    </cofactor>
    <cofactor evidence="10">
        <name>Co(2+)</name>
        <dbReference type="ChEBI" id="CHEBI:48828"/>
    </cofactor>
</comment>
<protein>
    <recommendedName>
        <fullName evidence="10">4-hydroxythreonine-4-phosphate dehydrogenase</fullName>
        <ecNumber evidence="10">1.1.1.262</ecNumber>
    </recommendedName>
    <alternativeName>
        <fullName evidence="10">4-(phosphohydroxy)-L-threonine dehydrogenase</fullName>
    </alternativeName>
</protein>
<comment type="subcellular location">
    <subcellularLocation>
        <location evidence="10">Cytoplasm</location>
    </subcellularLocation>
</comment>
<evidence type="ECO:0000256" key="1">
    <source>
        <dbReference type="ARBA" id="ARBA00022490"/>
    </source>
</evidence>
<name>A0ABT8T5U3_9BACT</name>
<dbReference type="InterPro" id="IPR005255">
    <property type="entry name" value="PdxA_fam"/>
</dbReference>
<evidence type="ECO:0000256" key="10">
    <source>
        <dbReference type="HAMAP-Rule" id="MF_02086"/>
    </source>
</evidence>
<keyword evidence="8 10" id="KW-0664">Pyridoxine biosynthesis</keyword>
<evidence type="ECO:0000313" key="12">
    <source>
        <dbReference type="Proteomes" id="UP001171111"/>
    </source>
</evidence>
<dbReference type="GO" id="GO:0050570">
    <property type="term" value="F:4-hydroxythreonine-4-phosphate dehydrogenase activity"/>
    <property type="evidence" value="ECO:0007669"/>
    <property type="project" value="UniProtKB-EC"/>
</dbReference>
<dbReference type="PANTHER" id="PTHR30004:SF6">
    <property type="entry name" value="D-THREONATE 4-PHOSPHATE DEHYDROGENASE"/>
    <property type="match status" value="1"/>
</dbReference>
<feature type="binding site" evidence="10">
    <location>
        <position position="260"/>
    </location>
    <ligand>
        <name>substrate</name>
    </ligand>
</feature>
<evidence type="ECO:0000256" key="4">
    <source>
        <dbReference type="ARBA" id="ARBA00022842"/>
    </source>
</evidence>
<feature type="binding site" evidence="10">
    <location>
        <position position="251"/>
    </location>
    <ligand>
        <name>substrate</name>
    </ligand>
</feature>
<evidence type="ECO:0000256" key="8">
    <source>
        <dbReference type="ARBA" id="ARBA00023096"/>
    </source>
</evidence>
<dbReference type="EC" id="1.1.1.262" evidence="10"/>
<feature type="binding site" evidence="10">
    <location>
        <position position="187"/>
    </location>
    <ligand>
        <name>a divalent metal cation</name>
        <dbReference type="ChEBI" id="CHEBI:60240"/>
        <note>ligand shared between dimeric partners</note>
    </ligand>
</feature>
<comment type="subunit">
    <text evidence="10">Homodimer.</text>
</comment>
<dbReference type="Gene3D" id="3.40.718.10">
    <property type="entry name" value="Isopropylmalate Dehydrogenase"/>
    <property type="match status" value="1"/>
</dbReference>
<comment type="caution">
    <text evidence="11">The sequence shown here is derived from an EMBL/GenBank/DDBJ whole genome shotgun (WGS) entry which is preliminary data.</text>
</comment>
<feature type="binding site" evidence="10">
    <location>
        <position position="243"/>
    </location>
    <ligand>
        <name>a divalent metal cation</name>
        <dbReference type="ChEBI" id="CHEBI:60240"/>
        <note>ligand shared between dimeric partners</note>
    </ligand>
</feature>
<evidence type="ECO:0000313" key="11">
    <source>
        <dbReference type="EMBL" id="MDO2408735.1"/>
    </source>
</evidence>